<evidence type="ECO:0008006" key="3">
    <source>
        <dbReference type="Google" id="ProtNLM"/>
    </source>
</evidence>
<dbReference type="InterPro" id="IPR051984">
    <property type="entry name" value="Alsin"/>
</dbReference>
<accession>A0ABV0XSD6</accession>
<comment type="caution">
    <text evidence="1">The sequence shown here is derived from an EMBL/GenBank/DDBJ whole genome shotgun (WGS) entry which is preliminary data.</text>
</comment>
<evidence type="ECO:0000313" key="2">
    <source>
        <dbReference type="Proteomes" id="UP001469553"/>
    </source>
</evidence>
<name>A0ABV0XSD6_9TELE</name>
<protein>
    <recommendedName>
        <fullName evidence="3">DH domain-containing protein</fullName>
    </recommendedName>
</protein>
<dbReference type="SUPFAM" id="SSF48065">
    <property type="entry name" value="DBL homology domain (DH-domain)"/>
    <property type="match status" value="1"/>
</dbReference>
<dbReference type="PANTHER" id="PTHR46089:SF3">
    <property type="entry name" value="ALSIN"/>
    <property type="match status" value="1"/>
</dbReference>
<proteinExistence type="predicted"/>
<dbReference type="InterPro" id="IPR035899">
    <property type="entry name" value="DBL_dom_sf"/>
</dbReference>
<dbReference type="Proteomes" id="UP001469553">
    <property type="component" value="Unassembled WGS sequence"/>
</dbReference>
<keyword evidence="2" id="KW-1185">Reference proteome</keyword>
<evidence type="ECO:0000313" key="1">
    <source>
        <dbReference type="EMBL" id="MEQ2284381.1"/>
    </source>
</evidence>
<gene>
    <name evidence="1" type="ORF">AMECASPLE_021105</name>
</gene>
<dbReference type="EMBL" id="JAHRIP010011205">
    <property type="protein sequence ID" value="MEQ2284381.1"/>
    <property type="molecule type" value="Genomic_DNA"/>
</dbReference>
<organism evidence="1 2">
    <name type="scientific">Ameca splendens</name>
    <dbReference type="NCBI Taxonomy" id="208324"/>
    <lineage>
        <taxon>Eukaryota</taxon>
        <taxon>Metazoa</taxon>
        <taxon>Chordata</taxon>
        <taxon>Craniata</taxon>
        <taxon>Vertebrata</taxon>
        <taxon>Euteleostomi</taxon>
        <taxon>Actinopterygii</taxon>
        <taxon>Neopterygii</taxon>
        <taxon>Teleostei</taxon>
        <taxon>Neoteleostei</taxon>
        <taxon>Acanthomorphata</taxon>
        <taxon>Ovalentaria</taxon>
        <taxon>Atherinomorphae</taxon>
        <taxon>Cyprinodontiformes</taxon>
        <taxon>Goodeidae</taxon>
        <taxon>Ameca</taxon>
    </lineage>
</organism>
<reference evidence="1 2" key="1">
    <citation type="submission" date="2021-06" db="EMBL/GenBank/DDBJ databases">
        <authorList>
            <person name="Palmer J.M."/>
        </authorList>
    </citation>
    <scope>NUCLEOTIDE SEQUENCE [LARGE SCALE GENOMIC DNA]</scope>
    <source>
        <strain evidence="1 2">AS_MEX2019</strain>
        <tissue evidence="1">Muscle</tissue>
    </source>
</reference>
<sequence>MNYISSVYGSGRMCAALTDRNMMGFIAAIHELASRERRFCCWMSDVRKVLLTPLRTKESTCQMLGELCTHLFFALCESFIHLSKLVSRHAASLSYFLQNAQSRDVTSFPLLTHSERFLETYRKYCSAVGDFQVMGGFQSLHKLSLECFGSQQAVISQLSGSDQSVSGELDLVSMFYQPLQQLHHYNRVLLKMAACYDVLTLEYQSLQQGCSHYEALSLSLVRKKKEAETTQLFWKTHSGKTTVRTAAYQ</sequence>
<dbReference type="PANTHER" id="PTHR46089">
    <property type="entry name" value="ALSIN HOMOLOG"/>
    <property type="match status" value="1"/>
</dbReference>
<dbReference type="Gene3D" id="1.20.900.10">
    <property type="entry name" value="Dbl homology (DH) domain"/>
    <property type="match status" value="1"/>
</dbReference>
<dbReference type="Pfam" id="PF25582">
    <property type="entry name" value="DH_Alsin"/>
    <property type="match status" value="1"/>
</dbReference>